<dbReference type="SMART" id="SM00336">
    <property type="entry name" value="BBOX"/>
    <property type="match status" value="2"/>
</dbReference>
<feature type="domain" description="B box-type" evidence="10">
    <location>
        <begin position="125"/>
        <end position="172"/>
    </location>
</feature>
<dbReference type="SMART" id="SM00184">
    <property type="entry name" value="RING"/>
    <property type="match status" value="1"/>
</dbReference>
<evidence type="ECO:0000256" key="3">
    <source>
        <dbReference type="ARBA" id="ARBA00022737"/>
    </source>
</evidence>
<evidence type="ECO:0000256" key="1">
    <source>
        <dbReference type="ARBA" id="ARBA00022553"/>
    </source>
</evidence>
<name>A0AAN9U3Y2_9HEMI</name>
<dbReference type="GO" id="GO:0061630">
    <property type="term" value="F:ubiquitin protein ligase activity"/>
    <property type="evidence" value="ECO:0007669"/>
    <property type="project" value="TreeGrafter"/>
</dbReference>
<evidence type="ECO:0000259" key="9">
    <source>
        <dbReference type="PROSITE" id="PS50089"/>
    </source>
</evidence>
<keyword evidence="3" id="KW-0677">Repeat</keyword>
<dbReference type="Pfam" id="PF01436">
    <property type="entry name" value="NHL"/>
    <property type="match status" value="1"/>
</dbReference>
<dbReference type="CDD" id="cd14959">
    <property type="entry name" value="NHL_brat_like"/>
    <property type="match status" value="1"/>
</dbReference>
<comment type="caution">
    <text evidence="11">The sequence shown here is derived from an EMBL/GenBank/DDBJ whole genome shotgun (WGS) entry which is preliminary data.</text>
</comment>
<evidence type="ECO:0000313" key="12">
    <source>
        <dbReference type="Proteomes" id="UP001367676"/>
    </source>
</evidence>
<dbReference type="EMBL" id="JBBCAQ010000003">
    <property type="protein sequence ID" value="KAK7604613.1"/>
    <property type="molecule type" value="Genomic_DNA"/>
</dbReference>
<dbReference type="Gene3D" id="3.30.160.60">
    <property type="entry name" value="Classic Zinc Finger"/>
    <property type="match status" value="1"/>
</dbReference>
<dbReference type="InterPro" id="IPR013083">
    <property type="entry name" value="Znf_RING/FYVE/PHD"/>
</dbReference>
<evidence type="ECO:0000256" key="4">
    <source>
        <dbReference type="ARBA" id="ARBA00022771"/>
    </source>
</evidence>
<dbReference type="SUPFAM" id="SSF101898">
    <property type="entry name" value="NHL repeat"/>
    <property type="match status" value="1"/>
</dbReference>
<dbReference type="InterPro" id="IPR017907">
    <property type="entry name" value="Znf_RING_CS"/>
</dbReference>
<dbReference type="PROSITE" id="PS50119">
    <property type="entry name" value="ZF_BBOX"/>
    <property type="match status" value="2"/>
</dbReference>
<sequence>MKIHPQSKMPMTDEELDEVCETFQETSLNGRCFDDSSLSGEPEEFVCAICNEPYDSPPRVLSCLHVFCENCLDKLISDSSELSDGHKSIRCNICEQVTNVKMRGAASLPCDYVLMNLFEMGAINSSSLLCTSCKAKEKAVARCADCPHFLCPNCNSAHQYMRCFENHYVVSLDEIKESDEKIPIHKPIYCNTHKKVVQFFCSTCEEAICLDCTNTDHKPPVHMYDQISTACPKERVKLDAIVTDVKQKWDDCLKTTSDLENSLSDLQMQHDSAKDLINETFQSYKAILEKCREEALEDLSKVHTSQELKVMDAMQNMEKKMDKIAHACSFANRILENGSDGEVLMLKKVITKQLEALSENIDAKSHYVTGVEFITDMDEFQNATKKLFGYVKNPDAVSPPEKVDKSEKLTNGVNGHDSLQDLLLETNTNGFMTGNLGISVMNGSGATNTVSMQSSPVTSSPLSMPSSFEGDLNFQAVTPQTPPLEGLTTLGEMNLTRLASLACTGGKPPSPPISNSSNVSSGFPLDLLVPSEIPSTLINNIQALAKLGGVNMPEPVNEMISNGYGNLNGMSSSNLMSSAFDSNVDHATSVLDLVNGSSSLMMNGHGPSFDPGHSNYYSSHNGMDSNGIGHNGVSNGLNHHNGFHTYSRSNSQRVAPLEIHFKFGQLGNAPSQFGSPHGFCIGEEDAIVVADTNNHRIQIFGKDGEYRTQFGVAGKLEGQLWYPRKVEILPSGNFVICDRGNERSRLQLFSREGLFIKKIRLRYVDIVAGMTVTDDGEIVIVDSVQPSLYKLDEHGSLSTWFDCKGVMTEPSDIAVRDQKFYICDFKGHCVVVFSSEGQFLNRIGNQGLTDYPNGIDVLPNGNILVGDSHGNKFHICIFLPDGTLLCEYECPYVKVSRCCGLKITSDGCIITVAKNNHHVLVLKSPF</sequence>
<dbReference type="Gene3D" id="2.120.10.30">
    <property type="entry name" value="TolB, C-terminal domain"/>
    <property type="match status" value="1"/>
</dbReference>
<feature type="domain" description="B box-type" evidence="10">
    <location>
        <begin position="185"/>
        <end position="218"/>
    </location>
</feature>
<evidence type="ECO:0000256" key="8">
    <source>
        <dbReference type="PROSITE-ProRule" id="PRU00504"/>
    </source>
</evidence>
<dbReference type="PROSITE" id="PS51125">
    <property type="entry name" value="NHL"/>
    <property type="match status" value="2"/>
</dbReference>
<evidence type="ECO:0000256" key="2">
    <source>
        <dbReference type="ARBA" id="ARBA00022723"/>
    </source>
</evidence>
<feature type="domain" description="RING-type" evidence="9">
    <location>
        <begin position="47"/>
        <end position="95"/>
    </location>
</feature>
<dbReference type="InterPro" id="IPR003649">
    <property type="entry name" value="Bbox_C"/>
</dbReference>
<dbReference type="InterPro" id="IPR027370">
    <property type="entry name" value="Znf-RING_euk"/>
</dbReference>
<keyword evidence="4 7" id="KW-0863">Zinc-finger</keyword>
<organism evidence="11 12">
    <name type="scientific">Parthenolecanium corni</name>
    <dbReference type="NCBI Taxonomy" id="536013"/>
    <lineage>
        <taxon>Eukaryota</taxon>
        <taxon>Metazoa</taxon>
        <taxon>Ecdysozoa</taxon>
        <taxon>Arthropoda</taxon>
        <taxon>Hexapoda</taxon>
        <taxon>Insecta</taxon>
        <taxon>Pterygota</taxon>
        <taxon>Neoptera</taxon>
        <taxon>Paraneoptera</taxon>
        <taxon>Hemiptera</taxon>
        <taxon>Sternorrhyncha</taxon>
        <taxon>Coccoidea</taxon>
        <taxon>Coccidae</taxon>
        <taxon>Parthenolecanium</taxon>
    </lineage>
</organism>
<keyword evidence="12" id="KW-1185">Reference proteome</keyword>
<dbReference type="AlphaFoldDB" id="A0AAN9U3Y2"/>
<dbReference type="GO" id="GO:0008270">
    <property type="term" value="F:zinc ion binding"/>
    <property type="evidence" value="ECO:0007669"/>
    <property type="project" value="UniProtKB-KW"/>
</dbReference>
<dbReference type="Proteomes" id="UP001367676">
    <property type="component" value="Unassembled WGS sequence"/>
</dbReference>
<dbReference type="InterPro" id="IPR047153">
    <property type="entry name" value="TRIM45/56/19-like"/>
</dbReference>
<dbReference type="PROSITE" id="PS50089">
    <property type="entry name" value="ZF_RING_2"/>
    <property type="match status" value="1"/>
</dbReference>
<dbReference type="SUPFAM" id="SSF57850">
    <property type="entry name" value="RING/U-box"/>
    <property type="match status" value="1"/>
</dbReference>
<accession>A0AAN9U3Y2</accession>
<feature type="repeat" description="NHL" evidence="8">
    <location>
        <begin position="707"/>
        <end position="752"/>
    </location>
</feature>
<protein>
    <submittedName>
        <fullName evidence="11">Uncharacterized protein</fullName>
    </submittedName>
</protein>
<dbReference type="InterPro" id="IPR001841">
    <property type="entry name" value="Znf_RING"/>
</dbReference>
<dbReference type="PANTHER" id="PTHR25462">
    <property type="entry name" value="BONUS, ISOFORM C-RELATED"/>
    <property type="match status" value="1"/>
</dbReference>
<dbReference type="InterPro" id="IPR001258">
    <property type="entry name" value="NHL_repeat"/>
</dbReference>
<evidence type="ECO:0000256" key="5">
    <source>
        <dbReference type="ARBA" id="ARBA00022786"/>
    </source>
</evidence>
<feature type="repeat" description="NHL" evidence="8">
    <location>
        <begin position="660"/>
        <end position="703"/>
    </location>
</feature>
<dbReference type="CDD" id="cd19813">
    <property type="entry name" value="Bbox1_BRAT-like"/>
    <property type="match status" value="1"/>
</dbReference>
<dbReference type="CDD" id="cd20482">
    <property type="entry name" value="CC_brat-like"/>
    <property type="match status" value="1"/>
</dbReference>
<dbReference type="Gene3D" id="3.30.40.10">
    <property type="entry name" value="Zinc/RING finger domain, C3HC4 (zinc finger)"/>
    <property type="match status" value="1"/>
</dbReference>
<evidence type="ECO:0000256" key="7">
    <source>
        <dbReference type="PROSITE-ProRule" id="PRU00024"/>
    </source>
</evidence>
<dbReference type="GO" id="GO:0005654">
    <property type="term" value="C:nucleoplasm"/>
    <property type="evidence" value="ECO:0007669"/>
    <property type="project" value="TreeGrafter"/>
</dbReference>
<gene>
    <name evidence="11" type="ORF">V9T40_005799</name>
</gene>
<dbReference type="InterPro" id="IPR011042">
    <property type="entry name" value="6-blade_b-propeller_TolB-like"/>
</dbReference>
<dbReference type="Pfam" id="PF13445">
    <property type="entry name" value="zf-RING_UBOX"/>
    <property type="match status" value="1"/>
</dbReference>
<dbReference type="InterPro" id="IPR000315">
    <property type="entry name" value="Znf_B-box"/>
</dbReference>
<evidence type="ECO:0000256" key="6">
    <source>
        <dbReference type="ARBA" id="ARBA00022833"/>
    </source>
</evidence>
<dbReference type="SMART" id="SM00502">
    <property type="entry name" value="BBC"/>
    <property type="match status" value="1"/>
</dbReference>
<evidence type="ECO:0000259" key="10">
    <source>
        <dbReference type="PROSITE" id="PS50119"/>
    </source>
</evidence>
<keyword evidence="6" id="KW-0862">Zinc</keyword>
<keyword evidence="5" id="KW-0833">Ubl conjugation pathway</keyword>
<dbReference type="SUPFAM" id="SSF57845">
    <property type="entry name" value="B-box zinc-binding domain"/>
    <property type="match status" value="1"/>
</dbReference>
<dbReference type="PANTHER" id="PTHR25462:SF296">
    <property type="entry name" value="MEIOTIC P26, ISOFORM F"/>
    <property type="match status" value="1"/>
</dbReference>
<reference evidence="11 12" key="1">
    <citation type="submission" date="2024-03" db="EMBL/GenBank/DDBJ databases">
        <title>Adaptation during the transition from Ophiocordyceps entomopathogen to insect associate is accompanied by gene loss and intensified selection.</title>
        <authorList>
            <person name="Ward C.M."/>
            <person name="Onetto C.A."/>
            <person name="Borneman A.R."/>
        </authorList>
    </citation>
    <scope>NUCLEOTIDE SEQUENCE [LARGE SCALE GENOMIC DNA]</scope>
    <source>
        <strain evidence="11">AWRI1</strain>
        <tissue evidence="11">Single Adult Female</tissue>
    </source>
</reference>
<evidence type="ECO:0000313" key="11">
    <source>
        <dbReference type="EMBL" id="KAK7604613.1"/>
    </source>
</evidence>
<dbReference type="PROSITE" id="PS00518">
    <property type="entry name" value="ZF_RING_1"/>
    <property type="match status" value="1"/>
</dbReference>
<keyword evidence="2" id="KW-0479">Metal-binding</keyword>
<proteinExistence type="predicted"/>
<dbReference type="Pfam" id="PF00643">
    <property type="entry name" value="zf-B_box"/>
    <property type="match status" value="1"/>
</dbReference>
<keyword evidence="1" id="KW-0597">Phosphoprotein</keyword>